<keyword evidence="4" id="KW-1185">Reference proteome</keyword>
<evidence type="ECO:0000313" key="4">
    <source>
        <dbReference type="Proteomes" id="UP000256645"/>
    </source>
</evidence>
<name>A0A3D8Q8S6_9HELO</name>
<dbReference type="PANTHER" id="PTHR42101:SF1">
    <property type="entry name" value="LOW TEMPERATURE REQUIREMENT A"/>
    <property type="match status" value="1"/>
</dbReference>
<keyword evidence="2" id="KW-0812">Transmembrane</keyword>
<comment type="caution">
    <text evidence="3">The sequence shown here is derived from an EMBL/GenBank/DDBJ whole genome shotgun (WGS) entry which is preliminary data.</text>
</comment>
<evidence type="ECO:0000256" key="1">
    <source>
        <dbReference type="SAM" id="MobiDB-lite"/>
    </source>
</evidence>
<feature type="transmembrane region" description="Helical" evidence="2">
    <location>
        <begin position="149"/>
        <end position="168"/>
    </location>
</feature>
<feature type="transmembrane region" description="Helical" evidence="2">
    <location>
        <begin position="377"/>
        <end position="401"/>
    </location>
</feature>
<feature type="transmembrane region" description="Helical" evidence="2">
    <location>
        <begin position="211"/>
        <end position="235"/>
    </location>
</feature>
<reference evidence="3 4" key="1">
    <citation type="journal article" date="2018" name="IMA Fungus">
        <title>IMA Genome-F 9: Draft genome sequence of Annulohypoxylon stygium, Aspergillus mulundensis, Berkeleyomyces basicola (syn. Thielaviopsis basicola), Ceratocystis smalleyi, two Cercospora beticola strains, Coleophoma cylindrospora, Fusarium fracticaudum, Phialophora cf. hyalina, and Morchella septimelata.</title>
        <authorList>
            <person name="Wingfield B.D."/>
            <person name="Bills G.F."/>
            <person name="Dong Y."/>
            <person name="Huang W."/>
            <person name="Nel W.J."/>
            <person name="Swalarsk-Parry B.S."/>
            <person name="Vaghefi N."/>
            <person name="Wilken P.M."/>
            <person name="An Z."/>
            <person name="de Beer Z.W."/>
            <person name="De Vos L."/>
            <person name="Chen L."/>
            <person name="Duong T.A."/>
            <person name="Gao Y."/>
            <person name="Hammerbacher A."/>
            <person name="Kikkert J.R."/>
            <person name="Li Y."/>
            <person name="Li H."/>
            <person name="Li K."/>
            <person name="Li Q."/>
            <person name="Liu X."/>
            <person name="Ma X."/>
            <person name="Naidoo K."/>
            <person name="Pethybridge S.J."/>
            <person name="Sun J."/>
            <person name="Steenkamp E.T."/>
            <person name="van der Nest M.A."/>
            <person name="van Wyk S."/>
            <person name="Wingfield M.J."/>
            <person name="Xiong C."/>
            <person name="Yue Q."/>
            <person name="Zhang X."/>
        </authorList>
    </citation>
    <scope>NUCLEOTIDE SEQUENCE [LARGE SCALE GENOMIC DNA]</scope>
    <source>
        <strain evidence="3 4">BP6252</strain>
    </source>
</reference>
<protein>
    <recommendedName>
        <fullName evidence="5">Low temperature requirement A</fullName>
    </recommendedName>
</protein>
<sequence length="608" mass="67844">MSSDNRAPKKRLSSSSSTASLSSLAKEKTNHDEESGGQRKLKLFESPLAHERATAPVPEKPEPSISISGPMGVGSHSRHSSIGNIYDQRDDDEDVPSKGNSDAIMRDTPEFRRYEEATNIELFYDLFFVANLTTFTDVHEINGPEALKAYAGFFCILWFLWCQVSLFDVRFVTDSILERLGKACQFGVMIGLAVVGPNFDATNQDTATFRSLALILMFSRIILGLQYLTVLWAVWNYKNSKLPLALAATSSFVAAFVYFGTFFGFTRSNPTSKAFIVWYITAIAETIVSVSLSAKWEVLSFRSTHLVQRMSLLTLIILGEGIIGIAKSISTVVANETTWTAPLTLTTLAAVVIIYFIYMIYFDWLNRNKFGSVREEIWAFLHFPFHLALIVLVEAVAQFIVWRKVVEVLRSVNKKYIAALVNFTGTTSLQLAQSLTNVTNEAFTEHAPKLTRTYEDAQRQIYNIGNATFNSTAQMMDITTLFSVLQDSIFGNFGIEPKKSKTVDTVPDPLEERKENLEILKLIYIYFFIAAGLTLILMNILNFISLQQKTRGDRLRIVVNGVVGIILASLASLANTDTGFEFAQSAWVLPTGAITFVSVMALNFTKLL</sequence>
<evidence type="ECO:0008006" key="5">
    <source>
        <dbReference type="Google" id="ProtNLM"/>
    </source>
</evidence>
<feature type="transmembrane region" description="Helical" evidence="2">
    <location>
        <begin position="306"/>
        <end position="325"/>
    </location>
</feature>
<keyword evidence="2" id="KW-0472">Membrane</keyword>
<feature type="region of interest" description="Disordered" evidence="1">
    <location>
        <begin position="1"/>
        <end position="107"/>
    </location>
</feature>
<gene>
    <name evidence="3" type="ORF">BP6252_13612</name>
</gene>
<feature type="transmembrane region" description="Helical" evidence="2">
    <location>
        <begin position="345"/>
        <end position="365"/>
    </location>
</feature>
<evidence type="ECO:0000313" key="3">
    <source>
        <dbReference type="EMBL" id="RDW58201.1"/>
    </source>
</evidence>
<dbReference type="AlphaFoldDB" id="A0A3D8Q8S6"/>
<dbReference type="InterPro" id="IPR010640">
    <property type="entry name" value="Low_temperature_requirement_A"/>
</dbReference>
<feature type="transmembrane region" description="Helical" evidence="2">
    <location>
        <begin position="275"/>
        <end position="294"/>
    </location>
</feature>
<dbReference type="Pfam" id="PF06772">
    <property type="entry name" value="LtrA"/>
    <property type="match status" value="1"/>
</dbReference>
<evidence type="ECO:0000256" key="2">
    <source>
        <dbReference type="SAM" id="Phobius"/>
    </source>
</evidence>
<feature type="transmembrane region" description="Helical" evidence="2">
    <location>
        <begin position="523"/>
        <end position="545"/>
    </location>
</feature>
<feature type="compositionally biased region" description="Basic and acidic residues" evidence="1">
    <location>
        <begin position="25"/>
        <end position="37"/>
    </location>
</feature>
<keyword evidence="2" id="KW-1133">Transmembrane helix</keyword>
<dbReference type="Proteomes" id="UP000256645">
    <property type="component" value="Unassembled WGS sequence"/>
</dbReference>
<dbReference type="STRING" id="1849047.A0A3D8Q8S6"/>
<feature type="transmembrane region" description="Helical" evidence="2">
    <location>
        <begin position="242"/>
        <end position="263"/>
    </location>
</feature>
<dbReference type="PANTHER" id="PTHR42101">
    <property type="entry name" value="CHROMOSOME 16, WHOLE GENOME SHOTGUN SEQUENCE"/>
    <property type="match status" value="1"/>
</dbReference>
<dbReference type="OrthoDB" id="3177213at2759"/>
<feature type="compositionally biased region" description="Low complexity" evidence="1">
    <location>
        <begin position="13"/>
        <end position="24"/>
    </location>
</feature>
<organism evidence="3 4">
    <name type="scientific">Coleophoma cylindrospora</name>
    <dbReference type="NCBI Taxonomy" id="1849047"/>
    <lineage>
        <taxon>Eukaryota</taxon>
        <taxon>Fungi</taxon>
        <taxon>Dikarya</taxon>
        <taxon>Ascomycota</taxon>
        <taxon>Pezizomycotina</taxon>
        <taxon>Leotiomycetes</taxon>
        <taxon>Helotiales</taxon>
        <taxon>Dermateaceae</taxon>
        <taxon>Coleophoma</taxon>
    </lineage>
</organism>
<feature type="transmembrane region" description="Helical" evidence="2">
    <location>
        <begin position="586"/>
        <end position="605"/>
    </location>
</feature>
<dbReference type="EMBL" id="PDLM01000018">
    <property type="protein sequence ID" value="RDW58201.1"/>
    <property type="molecule type" value="Genomic_DNA"/>
</dbReference>
<accession>A0A3D8Q8S6</accession>
<proteinExistence type="predicted"/>
<feature type="transmembrane region" description="Helical" evidence="2">
    <location>
        <begin position="557"/>
        <end position="574"/>
    </location>
</feature>